<dbReference type="STRING" id="28094.SAMN06295900_105276"/>
<proteinExistence type="predicted"/>
<accession>A0A1X7EF80</accession>
<protein>
    <submittedName>
        <fullName evidence="1">Nitrogen fixation protein NifQ</fullName>
    </submittedName>
</protein>
<dbReference type="GO" id="GO:0030151">
    <property type="term" value="F:molybdenum ion binding"/>
    <property type="evidence" value="ECO:0007669"/>
    <property type="project" value="InterPro"/>
</dbReference>
<organism evidence="1 2">
    <name type="scientific">Trinickia caryophylli</name>
    <name type="common">Paraburkholderia caryophylli</name>
    <dbReference type="NCBI Taxonomy" id="28094"/>
    <lineage>
        <taxon>Bacteria</taxon>
        <taxon>Pseudomonadati</taxon>
        <taxon>Pseudomonadota</taxon>
        <taxon>Betaproteobacteria</taxon>
        <taxon>Burkholderiales</taxon>
        <taxon>Burkholderiaceae</taxon>
        <taxon>Trinickia</taxon>
    </lineage>
</organism>
<gene>
    <name evidence="1" type="ORF">SAMN06295900_105276</name>
</gene>
<dbReference type="EMBL" id="FXAH01000005">
    <property type="protein sequence ID" value="SMF32479.1"/>
    <property type="molecule type" value="Genomic_DNA"/>
</dbReference>
<dbReference type="AlphaFoldDB" id="A0A1X7EF80"/>
<name>A0A1X7EF80_TRICW</name>
<sequence>MDARTALMDRPVDARSVLMRCAVDARDPTVIAFASAFAAAFERDGVHAQPIDGLDERDTRRVLERWFPGATAVLAVDASSGAPARCVGRNEEFDDLVALFIEHADPLAGMPDDMRCVARLLASGCFGENHLWQDLALPSRRELSALIAHWFPRLAAKNTNDMKWKKFFYKQLCEREGLYICRAPSCGVCSDYALCFGAE</sequence>
<evidence type="ECO:0000313" key="2">
    <source>
        <dbReference type="Proteomes" id="UP000192911"/>
    </source>
</evidence>
<dbReference type="InterPro" id="IPR006975">
    <property type="entry name" value="NifQ"/>
</dbReference>
<keyword evidence="2" id="KW-1185">Reference proteome</keyword>
<reference evidence="2" key="1">
    <citation type="submission" date="2017-04" db="EMBL/GenBank/DDBJ databases">
        <authorList>
            <person name="Varghese N."/>
            <person name="Submissions S."/>
        </authorList>
    </citation>
    <scope>NUCLEOTIDE SEQUENCE [LARGE SCALE GENOMIC DNA]</scope>
    <source>
        <strain evidence="2">Ballard 720</strain>
    </source>
</reference>
<evidence type="ECO:0000313" key="1">
    <source>
        <dbReference type="EMBL" id="SMF32479.1"/>
    </source>
</evidence>
<dbReference type="GO" id="GO:0009399">
    <property type="term" value="P:nitrogen fixation"/>
    <property type="evidence" value="ECO:0007669"/>
    <property type="project" value="InterPro"/>
</dbReference>
<dbReference type="Pfam" id="PF04891">
    <property type="entry name" value="NifQ"/>
    <property type="match status" value="1"/>
</dbReference>
<dbReference type="Proteomes" id="UP000192911">
    <property type="component" value="Unassembled WGS sequence"/>
</dbReference>